<dbReference type="PROSITE" id="PS00815">
    <property type="entry name" value="AIPM_HOMOCIT_SYNTH_1"/>
    <property type="match status" value="1"/>
</dbReference>
<feature type="domain" description="Pyruvate carboxyltransferase" evidence="6">
    <location>
        <begin position="31"/>
        <end position="310"/>
    </location>
</feature>
<dbReference type="Pfam" id="PF00682">
    <property type="entry name" value="HMGL-like"/>
    <property type="match status" value="1"/>
</dbReference>
<dbReference type="PROSITE" id="PS00816">
    <property type="entry name" value="AIPM_HOMOCIT_SYNTH_2"/>
    <property type="match status" value="1"/>
</dbReference>
<evidence type="ECO:0000256" key="1">
    <source>
        <dbReference type="ARBA" id="ARBA00000064"/>
    </source>
</evidence>
<evidence type="ECO:0000313" key="7">
    <source>
        <dbReference type="EMBL" id="KAJ4469979.1"/>
    </source>
</evidence>
<dbReference type="InterPro" id="IPR036230">
    <property type="entry name" value="LeuA_allosteric_dom_sf"/>
</dbReference>
<dbReference type="EC" id="2.3.3.13" evidence="3"/>
<comment type="catalytic activity">
    <reaction evidence="1">
        <text>3-methyl-2-oxobutanoate + acetyl-CoA + H2O = (2S)-2-isopropylmalate + CoA + H(+)</text>
        <dbReference type="Rhea" id="RHEA:21524"/>
        <dbReference type="ChEBI" id="CHEBI:1178"/>
        <dbReference type="ChEBI" id="CHEBI:11851"/>
        <dbReference type="ChEBI" id="CHEBI:15377"/>
        <dbReference type="ChEBI" id="CHEBI:15378"/>
        <dbReference type="ChEBI" id="CHEBI:57287"/>
        <dbReference type="ChEBI" id="CHEBI:57288"/>
        <dbReference type="EC" id="2.3.3.13"/>
    </reaction>
</comment>
<reference evidence="7" key="1">
    <citation type="submission" date="2022-08" db="EMBL/GenBank/DDBJ databases">
        <authorList>
            <consortium name="DOE Joint Genome Institute"/>
            <person name="Min B."/>
            <person name="Riley R."/>
            <person name="Sierra-Patev S."/>
            <person name="Naranjo-Ortiz M."/>
            <person name="Looney B."/>
            <person name="Konkel Z."/>
            <person name="Slot J.C."/>
            <person name="Sakamoto Y."/>
            <person name="Steenwyk J.L."/>
            <person name="Rokas A."/>
            <person name="Carro J."/>
            <person name="Camarero S."/>
            <person name="Ferreira P."/>
            <person name="Molpeceres G."/>
            <person name="Ruiz-Duenas F.J."/>
            <person name="Serrano A."/>
            <person name="Henrissat B."/>
            <person name="Drula E."/>
            <person name="Hughes K.W."/>
            <person name="Mata J.L."/>
            <person name="Ishikawa N.K."/>
            <person name="Vargas-Isla R."/>
            <person name="Ushijima S."/>
            <person name="Smith C.A."/>
            <person name="Ahrendt S."/>
            <person name="Andreopoulos W."/>
            <person name="He G."/>
            <person name="Labutti K."/>
            <person name="Lipzen A."/>
            <person name="Ng V."/>
            <person name="Sandor L."/>
            <person name="Barry K."/>
            <person name="Martinez A.T."/>
            <person name="Xiao Y."/>
            <person name="Gibbons J.G."/>
            <person name="Terashima K."/>
            <person name="Hibbett D.S."/>
            <person name="Grigoriev I.V."/>
        </authorList>
    </citation>
    <scope>NUCLEOTIDE SEQUENCE</scope>
    <source>
        <strain evidence="7">Sp2 HRB7682 ss15</strain>
    </source>
</reference>
<organism evidence="7 8">
    <name type="scientific">Lentinula lateritia</name>
    <dbReference type="NCBI Taxonomy" id="40482"/>
    <lineage>
        <taxon>Eukaryota</taxon>
        <taxon>Fungi</taxon>
        <taxon>Dikarya</taxon>
        <taxon>Basidiomycota</taxon>
        <taxon>Agaricomycotina</taxon>
        <taxon>Agaricomycetes</taxon>
        <taxon>Agaricomycetidae</taxon>
        <taxon>Agaricales</taxon>
        <taxon>Marasmiineae</taxon>
        <taxon>Omphalotaceae</taxon>
        <taxon>Lentinula</taxon>
    </lineage>
</organism>
<dbReference type="GO" id="GO:0009098">
    <property type="term" value="P:L-leucine biosynthetic process"/>
    <property type="evidence" value="ECO:0007669"/>
    <property type="project" value="TreeGrafter"/>
</dbReference>
<proteinExistence type="inferred from homology"/>
<dbReference type="SUPFAM" id="SSF51569">
    <property type="entry name" value="Aldolase"/>
    <property type="match status" value="1"/>
</dbReference>
<dbReference type="GO" id="GO:0005739">
    <property type="term" value="C:mitochondrion"/>
    <property type="evidence" value="ECO:0007669"/>
    <property type="project" value="TreeGrafter"/>
</dbReference>
<accession>A0A9W8ZZX4</accession>
<dbReference type="PROSITE" id="PS50991">
    <property type="entry name" value="PYR_CT"/>
    <property type="match status" value="1"/>
</dbReference>
<dbReference type="Gene3D" id="3.20.20.70">
    <property type="entry name" value="Aldolase class I"/>
    <property type="match status" value="1"/>
</dbReference>
<dbReference type="PANTHER" id="PTHR46911:SF1">
    <property type="entry name" value="2-ISOPROPYLMALATE SYNTHASE"/>
    <property type="match status" value="1"/>
</dbReference>
<dbReference type="InterPro" id="IPR000891">
    <property type="entry name" value="PYR_CT"/>
</dbReference>
<evidence type="ECO:0000313" key="8">
    <source>
        <dbReference type="Proteomes" id="UP001150238"/>
    </source>
</evidence>
<evidence type="ECO:0000256" key="3">
    <source>
        <dbReference type="ARBA" id="ARBA00012973"/>
    </source>
</evidence>
<protein>
    <recommendedName>
        <fullName evidence="3">2-isopropylmalate synthase</fullName>
        <ecNumber evidence="3">2.3.3.13</ecNumber>
    </recommendedName>
</protein>
<dbReference type="InterPro" id="IPR013785">
    <property type="entry name" value="Aldolase_TIM"/>
</dbReference>
<evidence type="ECO:0000259" key="6">
    <source>
        <dbReference type="PROSITE" id="PS50991"/>
    </source>
</evidence>
<dbReference type="EMBL" id="JANVFS010000033">
    <property type="protein sequence ID" value="KAJ4469979.1"/>
    <property type="molecule type" value="Genomic_DNA"/>
</dbReference>
<dbReference type="Pfam" id="PF22615">
    <property type="entry name" value="IPMS_D2"/>
    <property type="match status" value="1"/>
</dbReference>
<dbReference type="SUPFAM" id="SSF89000">
    <property type="entry name" value="post-HMGL domain-like"/>
    <property type="match status" value="1"/>
</dbReference>
<dbReference type="PANTHER" id="PTHR46911">
    <property type="match status" value="1"/>
</dbReference>
<sequence>MLKHPAEKYQPYHPLNVSDRRWPSRRIHQHPVWVSTDLRDGNQAISKPMSIPQKLALFQLLVDRGFKQIEIAFPSASDTEYGFVQALIAGNHIPDDVWIQVMSPLKKENIVRTLEATRGAKHVMLQLYSATSHLFRRIIYQSNNDDTISLAVEHTHIARLLTLQYSTIYGTEYQLVYGLEGFSQSELTFVIDLCSAVKNAWESHGIDSHPIVFNLAATVECAPANHFADQVEYMHGNLPKRNESILSVHVHNDRGTAVAATELALLAGAERVEGCLFGNGERTGNVDLVTLALNLYSQGIPPGLNLSNLDELVQFMTKCNGIPVHPRHPYAGELVYTAFSGGHQDGIRKGFDFMEKQRMENKSSHEIALWKVPYLPVDPSDLGRAYEARVNSQSGKAGPHHIIQQYMELYLPRPMQIKLSHIVQMICDSEAREFSTAEVCLKFAQIFHFNEQAEAPSTTENLYLQSWAVQHAIVNLSIIVNGTLLQIHSCPENQITGHLLPKLNEKLGLRLELLEEQQQATSKGIASLIKLGQSQFRSGAQEWWGGGRAQHQAEATARAIISTINCILGDSMLDNDQ</sequence>
<dbReference type="NCBIfam" id="NF002991">
    <property type="entry name" value="PRK03739.1"/>
    <property type="match status" value="1"/>
</dbReference>
<dbReference type="InterPro" id="IPR054692">
    <property type="entry name" value="LeuA-like_post-cat"/>
</dbReference>
<keyword evidence="4 5" id="KW-0808">Transferase</keyword>
<name>A0A9W8ZZX4_9AGAR</name>
<reference evidence="7" key="2">
    <citation type="journal article" date="2023" name="Proc. Natl. Acad. Sci. U.S.A.">
        <title>A global phylogenomic analysis of the shiitake genus Lentinula.</title>
        <authorList>
            <person name="Sierra-Patev S."/>
            <person name="Min B."/>
            <person name="Naranjo-Ortiz M."/>
            <person name="Looney B."/>
            <person name="Konkel Z."/>
            <person name="Slot J.C."/>
            <person name="Sakamoto Y."/>
            <person name="Steenwyk J.L."/>
            <person name="Rokas A."/>
            <person name="Carro J."/>
            <person name="Camarero S."/>
            <person name="Ferreira P."/>
            <person name="Molpeceres G."/>
            <person name="Ruiz-Duenas F.J."/>
            <person name="Serrano A."/>
            <person name="Henrissat B."/>
            <person name="Drula E."/>
            <person name="Hughes K.W."/>
            <person name="Mata J.L."/>
            <person name="Ishikawa N.K."/>
            <person name="Vargas-Isla R."/>
            <person name="Ushijima S."/>
            <person name="Smith C.A."/>
            <person name="Donoghue J."/>
            <person name="Ahrendt S."/>
            <person name="Andreopoulos W."/>
            <person name="He G."/>
            <person name="LaButti K."/>
            <person name="Lipzen A."/>
            <person name="Ng V."/>
            <person name="Riley R."/>
            <person name="Sandor L."/>
            <person name="Barry K."/>
            <person name="Martinez A.T."/>
            <person name="Xiao Y."/>
            <person name="Gibbons J.G."/>
            <person name="Terashima K."/>
            <person name="Grigoriev I.V."/>
            <person name="Hibbett D."/>
        </authorList>
    </citation>
    <scope>NUCLEOTIDE SEQUENCE</scope>
    <source>
        <strain evidence="7">Sp2 HRB7682 ss15</strain>
    </source>
</reference>
<comment type="similarity">
    <text evidence="2">Belongs to the alpha-IPM synthase/homocitrate synthase family. LeuA type 2 subfamily.</text>
</comment>
<dbReference type="Gene3D" id="3.30.160.270">
    <property type="match status" value="1"/>
</dbReference>
<evidence type="ECO:0000256" key="2">
    <source>
        <dbReference type="ARBA" id="ARBA00009767"/>
    </source>
</evidence>
<dbReference type="Proteomes" id="UP001150238">
    <property type="component" value="Unassembled WGS sequence"/>
</dbReference>
<evidence type="ECO:0000256" key="4">
    <source>
        <dbReference type="ARBA" id="ARBA00022679"/>
    </source>
</evidence>
<gene>
    <name evidence="7" type="ORF">C8J55DRAFT_479546</name>
</gene>
<dbReference type="InterPro" id="IPR002034">
    <property type="entry name" value="AIPM/Hcit_synth_CS"/>
</dbReference>
<dbReference type="AlphaFoldDB" id="A0A9W8ZZX4"/>
<comment type="caution">
    <text evidence="7">The sequence shown here is derived from an EMBL/GenBank/DDBJ whole genome shotgun (WGS) entry which is preliminary data.</text>
</comment>
<dbReference type="GO" id="GO:0003852">
    <property type="term" value="F:2-isopropylmalate synthase activity"/>
    <property type="evidence" value="ECO:0007669"/>
    <property type="project" value="UniProtKB-EC"/>
</dbReference>
<evidence type="ECO:0000256" key="5">
    <source>
        <dbReference type="RuleBase" id="RU003523"/>
    </source>
</evidence>